<organism evidence="2 3">
    <name type="scientific">Umbelopsis ramanniana AG</name>
    <dbReference type="NCBI Taxonomy" id="1314678"/>
    <lineage>
        <taxon>Eukaryota</taxon>
        <taxon>Fungi</taxon>
        <taxon>Fungi incertae sedis</taxon>
        <taxon>Mucoromycota</taxon>
        <taxon>Mucoromycotina</taxon>
        <taxon>Umbelopsidomycetes</taxon>
        <taxon>Umbelopsidales</taxon>
        <taxon>Umbelopsidaceae</taxon>
        <taxon>Umbelopsis</taxon>
    </lineage>
</organism>
<dbReference type="RefSeq" id="XP_051448273.1">
    <property type="nucleotide sequence ID" value="XM_051585958.1"/>
</dbReference>
<keyword evidence="1" id="KW-0472">Membrane</keyword>
<keyword evidence="3" id="KW-1185">Reference proteome</keyword>
<protein>
    <submittedName>
        <fullName evidence="2">Uncharacterized protein</fullName>
    </submittedName>
</protein>
<keyword evidence="1" id="KW-0812">Transmembrane</keyword>
<feature type="transmembrane region" description="Helical" evidence="1">
    <location>
        <begin position="63"/>
        <end position="85"/>
    </location>
</feature>
<dbReference type="GeneID" id="75911306"/>
<dbReference type="Proteomes" id="UP001206595">
    <property type="component" value="Unassembled WGS sequence"/>
</dbReference>
<evidence type="ECO:0000256" key="1">
    <source>
        <dbReference type="SAM" id="Phobius"/>
    </source>
</evidence>
<accession>A0AAD5EGU0</accession>
<sequence length="94" mass="11186">MQRRLRCSIRMVWPSKRFEMLLSKEEIRWIYICHRFLHPSIIYIGLVFMWARCRGKELCTIMLSIINIFFLGCLNDGSISFVGFIGKSGYRLAF</sequence>
<reference evidence="2" key="1">
    <citation type="submission" date="2021-06" db="EMBL/GenBank/DDBJ databases">
        <authorList>
            <consortium name="DOE Joint Genome Institute"/>
            <person name="Mondo S.J."/>
            <person name="Amses K.R."/>
            <person name="Simmons D.R."/>
            <person name="Longcore J.E."/>
            <person name="Seto K."/>
            <person name="Alves G.H."/>
            <person name="Bonds A.E."/>
            <person name="Quandt C.A."/>
            <person name="Davis W.J."/>
            <person name="Chang Y."/>
            <person name="Letcher P.M."/>
            <person name="Powell M.J."/>
            <person name="Kuo A."/>
            <person name="Labutti K."/>
            <person name="Pangilinan J."/>
            <person name="Andreopoulos W."/>
            <person name="Tritt A."/>
            <person name="Riley R."/>
            <person name="Hundley H."/>
            <person name="Johnson J."/>
            <person name="Lipzen A."/>
            <person name="Barry K."/>
            <person name="Berbee M.L."/>
            <person name="Buchler N.E."/>
            <person name="Grigoriev I.V."/>
            <person name="Spatafora J.W."/>
            <person name="Stajich J.E."/>
            <person name="James T.Y."/>
        </authorList>
    </citation>
    <scope>NUCLEOTIDE SEQUENCE</scope>
    <source>
        <strain evidence="2">AG</strain>
    </source>
</reference>
<proteinExistence type="predicted"/>
<evidence type="ECO:0000313" key="3">
    <source>
        <dbReference type="Proteomes" id="UP001206595"/>
    </source>
</evidence>
<reference evidence="2" key="2">
    <citation type="journal article" date="2022" name="Proc. Natl. Acad. Sci. U.S.A.">
        <title>Diploid-dominant life cycles characterize the early evolution of Fungi.</title>
        <authorList>
            <person name="Amses K.R."/>
            <person name="Simmons D.R."/>
            <person name="Longcore J.E."/>
            <person name="Mondo S.J."/>
            <person name="Seto K."/>
            <person name="Jeronimo G.H."/>
            <person name="Bonds A.E."/>
            <person name="Quandt C.A."/>
            <person name="Davis W.J."/>
            <person name="Chang Y."/>
            <person name="Federici B.A."/>
            <person name="Kuo A."/>
            <person name="LaButti K."/>
            <person name="Pangilinan J."/>
            <person name="Andreopoulos W."/>
            <person name="Tritt A."/>
            <person name="Riley R."/>
            <person name="Hundley H."/>
            <person name="Johnson J."/>
            <person name="Lipzen A."/>
            <person name="Barry K."/>
            <person name="Lang B.F."/>
            <person name="Cuomo C.A."/>
            <person name="Buchler N.E."/>
            <person name="Grigoriev I.V."/>
            <person name="Spatafora J.W."/>
            <person name="Stajich J.E."/>
            <person name="James T.Y."/>
        </authorList>
    </citation>
    <scope>NUCLEOTIDE SEQUENCE</scope>
    <source>
        <strain evidence="2">AG</strain>
    </source>
</reference>
<dbReference type="EMBL" id="MU620896">
    <property type="protein sequence ID" value="KAI8583269.1"/>
    <property type="molecule type" value="Genomic_DNA"/>
</dbReference>
<comment type="caution">
    <text evidence="2">The sequence shown here is derived from an EMBL/GenBank/DDBJ whole genome shotgun (WGS) entry which is preliminary data.</text>
</comment>
<dbReference type="AlphaFoldDB" id="A0AAD5EGU0"/>
<keyword evidence="1" id="KW-1133">Transmembrane helix</keyword>
<gene>
    <name evidence="2" type="ORF">K450DRAFT_222783</name>
</gene>
<evidence type="ECO:0000313" key="2">
    <source>
        <dbReference type="EMBL" id="KAI8583269.1"/>
    </source>
</evidence>
<name>A0AAD5EGU0_UMBRA</name>
<feature type="transmembrane region" description="Helical" evidence="1">
    <location>
        <begin position="29"/>
        <end position="51"/>
    </location>
</feature>